<dbReference type="AlphaFoldDB" id="A0A543HA29"/>
<dbReference type="PANTHER" id="PTHR43877">
    <property type="entry name" value="AMINOALKYLPHOSPHONATE N-ACETYLTRANSFERASE-RELATED-RELATED"/>
    <property type="match status" value="1"/>
</dbReference>
<dbReference type="InterPro" id="IPR016181">
    <property type="entry name" value="Acyl_CoA_acyltransferase"/>
</dbReference>
<sequence>MKGPQGVTIRQAVPDDAEALAHLHVLVWEEAYSSLMPASIFESRRATVPRRIEAWRQNLTTPAARTIVAEDPHGLVGFASVGPPRDDVGVDDELWALYVRASGWGTGVGHALLTEALGDRPAYLWVLRGNERAIDFYRRHGFVEDGAVRSDEYGTEDRMVR</sequence>
<protein>
    <submittedName>
        <fullName evidence="4">RimJ/RimL family protein N-acetyltransferase</fullName>
    </submittedName>
</protein>
<proteinExistence type="predicted"/>
<comment type="caution">
    <text evidence="4">The sequence shown here is derived from an EMBL/GenBank/DDBJ whole genome shotgun (WGS) entry which is preliminary data.</text>
</comment>
<accession>A0A543HA29</accession>
<evidence type="ECO:0000313" key="4">
    <source>
        <dbReference type="EMBL" id="TQM55197.1"/>
    </source>
</evidence>
<evidence type="ECO:0000259" key="3">
    <source>
        <dbReference type="PROSITE" id="PS51186"/>
    </source>
</evidence>
<gene>
    <name evidence="4" type="ORF">FBY41_4525</name>
</gene>
<evidence type="ECO:0000313" key="5">
    <source>
        <dbReference type="Proteomes" id="UP000316747"/>
    </source>
</evidence>
<dbReference type="CDD" id="cd04301">
    <property type="entry name" value="NAT_SF"/>
    <property type="match status" value="1"/>
</dbReference>
<keyword evidence="2" id="KW-0012">Acyltransferase</keyword>
<dbReference type="EMBL" id="VFPM01000005">
    <property type="protein sequence ID" value="TQM55197.1"/>
    <property type="molecule type" value="Genomic_DNA"/>
</dbReference>
<dbReference type="PROSITE" id="PS51186">
    <property type="entry name" value="GNAT"/>
    <property type="match status" value="1"/>
</dbReference>
<dbReference type="Proteomes" id="UP000316747">
    <property type="component" value="Unassembled WGS sequence"/>
</dbReference>
<dbReference type="InterPro" id="IPR000182">
    <property type="entry name" value="GNAT_dom"/>
</dbReference>
<keyword evidence="1 4" id="KW-0808">Transferase</keyword>
<dbReference type="GO" id="GO:0016747">
    <property type="term" value="F:acyltransferase activity, transferring groups other than amino-acyl groups"/>
    <property type="evidence" value="ECO:0007669"/>
    <property type="project" value="InterPro"/>
</dbReference>
<dbReference type="RefSeq" id="WP_141847374.1">
    <property type="nucleotide sequence ID" value="NZ_VFPM01000005.1"/>
</dbReference>
<dbReference type="Pfam" id="PF13508">
    <property type="entry name" value="Acetyltransf_7"/>
    <property type="match status" value="1"/>
</dbReference>
<organism evidence="4 5">
    <name type="scientific">Humibacillus xanthopallidus</name>
    <dbReference type="NCBI Taxonomy" id="412689"/>
    <lineage>
        <taxon>Bacteria</taxon>
        <taxon>Bacillati</taxon>
        <taxon>Actinomycetota</taxon>
        <taxon>Actinomycetes</taxon>
        <taxon>Micrococcales</taxon>
        <taxon>Intrasporangiaceae</taxon>
        <taxon>Humibacillus</taxon>
    </lineage>
</organism>
<keyword evidence="5" id="KW-1185">Reference proteome</keyword>
<reference evidence="4 5" key="1">
    <citation type="submission" date="2019-06" db="EMBL/GenBank/DDBJ databases">
        <title>Genome sequencing of plant associated microbes to promote plant fitness in Sorghum bicolor and Oryza sativa.</title>
        <authorList>
            <person name="Coleman-Derr D."/>
        </authorList>
    </citation>
    <scope>NUCLEOTIDE SEQUENCE [LARGE SCALE GENOMIC DNA]</scope>
    <source>
        <strain evidence="4 5">KV-663</strain>
    </source>
</reference>
<evidence type="ECO:0000256" key="2">
    <source>
        <dbReference type="ARBA" id="ARBA00023315"/>
    </source>
</evidence>
<dbReference type="SUPFAM" id="SSF55729">
    <property type="entry name" value="Acyl-CoA N-acyltransferases (Nat)"/>
    <property type="match status" value="1"/>
</dbReference>
<evidence type="ECO:0000256" key="1">
    <source>
        <dbReference type="ARBA" id="ARBA00022679"/>
    </source>
</evidence>
<dbReference type="Gene3D" id="3.40.630.30">
    <property type="match status" value="1"/>
</dbReference>
<dbReference type="OrthoDB" id="5243635at2"/>
<feature type="domain" description="N-acetyltransferase" evidence="3">
    <location>
        <begin position="7"/>
        <end position="161"/>
    </location>
</feature>
<dbReference type="InterPro" id="IPR050832">
    <property type="entry name" value="Bact_Acetyltransf"/>
</dbReference>
<name>A0A543HA29_9MICO</name>